<feature type="domain" description="ZP" evidence="16">
    <location>
        <begin position="50"/>
        <end position="313"/>
    </location>
</feature>
<dbReference type="InterPro" id="IPR048290">
    <property type="entry name" value="ZP_chr"/>
</dbReference>
<dbReference type="SMART" id="SM00241">
    <property type="entry name" value="ZP"/>
    <property type="match status" value="1"/>
</dbReference>
<keyword evidence="5 14" id="KW-0272">Extracellular matrix</keyword>
<comment type="similarity">
    <text evidence="1 14">Belongs to the ZP domain family. ZPC subfamily.</text>
</comment>
<dbReference type="InParanoid" id="A0A6I8PRP7"/>
<dbReference type="GeneTree" id="ENSGT01030000234567"/>
<dbReference type="OMA" id="CLTDAKY"/>
<evidence type="ECO:0000256" key="2">
    <source>
        <dbReference type="ARBA" id="ARBA00017980"/>
    </source>
</evidence>
<dbReference type="AlphaFoldDB" id="A0A6I8PRP7"/>
<sequence>MGLQGRLQAVLLFWVVWEGCFADPRGFPASPFPWAQRDLRQTPPPAVAVRCEEALLAVTVQRDLFGTGRLVRAEDVTLGLAACPPVASDPMDTTVNFEIGLHECGTELQMTSDSLIYRTVLYYTPSPARNPLIMRTNPVSIPIECRYPRKDNVSSRAIQPTWIPFHSTLWVEERLGFSLRLMADDWSMERSSLSFQLGETLHIQADVQTGHHVPLRLFIDHCVATPRPVKTSTPQYRIIDFNGCLVDGRWDEVSSAFLSPRPQQDTLRFTVDVFRFAGELGNQIFITCHLKVTAVDQTPDALNKACSYDRVLYAGLSTERETEADVVLGPLIISDVSTNGGGSPGQPKESATESPLGKGPASSIMLHHPSPTT</sequence>
<evidence type="ECO:0000256" key="7">
    <source>
        <dbReference type="ARBA" id="ARBA00022692"/>
    </source>
</evidence>
<dbReference type="Pfam" id="PF00100">
    <property type="entry name" value="Zona_pellucida"/>
    <property type="match status" value="1"/>
</dbReference>
<name>A0A6I8PRP7_ORNAN</name>
<dbReference type="Gene3D" id="2.60.40.3210">
    <property type="entry name" value="Zona pellucida, ZP-N domain"/>
    <property type="match status" value="1"/>
</dbReference>
<dbReference type="GO" id="GO:0035803">
    <property type="term" value="P:egg coat formation"/>
    <property type="evidence" value="ECO:0000318"/>
    <property type="project" value="GO_Central"/>
</dbReference>
<keyword evidence="10" id="KW-0472">Membrane</keyword>
<comment type="PTM">
    <text evidence="14">Proteolytically cleaved before the transmembrane segment to yield the secreted ectodomain incorporated in the zona pellucida.</text>
</comment>
<keyword evidence="8 14" id="KW-0732">Signal</keyword>
<dbReference type="GO" id="GO:0005886">
    <property type="term" value="C:plasma membrane"/>
    <property type="evidence" value="ECO:0007669"/>
    <property type="project" value="UniProtKB-SubCell"/>
</dbReference>
<evidence type="ECO:0000256" key="10">
    <source>
        <dbReference type="ARBA" id="ARBA00023136"/>
    </source>
</evidence>
<evidence type="ECO:0000256" key="13">
    <source>
        <dbReference type="ARBA" id="ARBA00047057"/>
    </source>
</evidence>
<dbReference type="InterPro" id="IPR055355">
    <property type="entry name" value="ZP-C"/>
</dbReference>
<gene>
    <name evidence="17" type="primary">LOC100076407</name>
</gene>
<dbReference type="GO" id="GO:0005615">
    <property type="term" value="C:extracellular space"/>
    <property type="evidence" value="ECO:0000318"/>
    <property type="project" value="GO_Central"/>
</dbReference>
<evidence type="ECO:0000313" key="17">
    <source>
        <dbReference type="Ensembl" id="ENSOANP00000054262.1"/>
    </source>
</evidence>
<dbReference type="GO" id="GO:0032190">
    <property type="term" value="F:acrosin binding"/>
    <property type="evidence" value="ECO:0000318"/>
    <property type="project" value="GO_Central"/>
</dbReference>
<reference evidence="17 18" key="1">
    <citation type="journal article" date="2008" name="Nature">
        <title>Genome analysis of the platypus reveals unique signatures of evolution.</title>
        <authorList>
            <person name="Warren W.C."/>
            <person name="Hillier L.W."/>
            <person name="Marshall Graves J.A."/>
            <person name="Birney E."/>
            <person name="Ponting C.P."/>
            <person name="Grutzner F."/>
            <person name="Belov K."/>
            <person name="Miller W."/>
            <person name="Clarke L."/>
            <person name="Chinwalla A.T."/>
            <person name="Yang S.P."/>
            <person name="Heger A."/>
            <person name="Locke D.P."/>
            <person name="Miethke P."/>
            <person name="Waters P.D."/>
            <person name="Veyrunes F."/>
            <person name="Fulton L."/>
            <person name="Fulton B."/>
            <person name="Graves T."/>
            <person name="Wallis J."/>
            <person name="Puente X.S."/>
            <person name="Lopez-Otin C."/>
            <person name="Ordonez G.R."/>
            <person name="Eichler E.E."/>
            <person name="Chen L."/>
            <person name="Cheng Z."/>
            <person name="Deakin J.E."/>
            <person name="Alsop A."/>
            <person name="Thompson K."/>
            <person name="Kirby P."/>
            <person name="Papenfuss A.T."/>
            <person name="Wakefield M.J."/>
            <person name="Olender T."/>
            <person name="Lancet D."/>
            <person name="Huttley G.A."/>
            <person name="Smit A.F."/>
            <person name="Pask A."/>
            <person name="Temple-Smith P."/>
            <person name="Batzer M.A."/>
            <person name="Walker J.A."/>
            <person name="Konkel M.K."/>
            <person name="Harris R.S."/>
            <person name="Whittington C.M."/>
            <person name="Wong E.S."/>
            <person name="Gemmell N.J."/>
            <person name="Buschiazzo E."/>
            <person name="Vargas Jentzsch I.M."/>
            <person name="Merkel A."/>
            <person name="Schmitz J."/>
            <person name="Zemann A."/>
            <person name="Churakov G."/>
            <person name="Kriegs J.O."/>
            <person name="Brosius J."/>
            <person name="Murchison E.P."/>
            <person name="Sachidanandam R."/>
            <person name="Smith C."/>
            <person name="Hannon G.J."/>
            <person name="Tsend-Ayush E."/>
            <person name="McMillan D."/>
            <person name="Attenborough R."/>
            <person name="Rens W."/>
            <person name="Ferguson-Smith M."/>
            <person name="Lefevre C.M."/>
            <person name="Sharp J.A."/>
            <person name="Nicholas K.R."/>
            <person name="Ray D.A."/>
            <person name="Kube M."/>
            <person name="Reinhardt R."/>
            <person name="Pringle T.H."/>
            <person name="Taylor J."/>
            <person name="Jones R.C."/>
            <person name="Nixon B."/>
            <person name="Dacheux J.L."/>
            <person name="Niwa H."/>
            <person name="Sekita Y."/>
            <person name="Huang X."/>
            <person name="Stark A."/>
            <person name="Kheradpour P."/>
            <person name="Kellis M."/>
            <person name="Flicek P."/>
            <person name="Chen Y."/>
            <person name="Webber C."/>
            <person name="Hardison R."/>
            <person name="Nelson J."/>
            <person name="Hallsworth-Pepin K."/>
            <person name="Delehaunty K."/>
            <person name="Markovic C."/>
            <person name="Minx P."/>
            <person name="Feng Y."/>
            <person name="Kremitzki C."/>
            <person name="Mitreva M."/>
            <person name="Glasscock J."/>
            <person name="Wylie T."/>
            <person name="Wohldmann P."/>
            <person name="Thiru P."/>
            <person name="Nhan M.N."/>
            <person name="Pohl C.S."/>
            <person name="Smith S.M."/>
            <person name="Hou S."/>
            <person name="Nefedov M."/>
            <person name="de Jong P.J."/>
            <person name="Renfree M.B."/>
            <person name="Mardis E.R."/>
            <person name="Wilson R.K."/>
        </authorList>
    </citation>
    <scope>NUCLEOTIDE SEQUENCE [LARGE SCALE GENOMIC DNA]</scope>
    <source>
        <strain evidence="17 18">Glennie</strain>
    </source>
</reference>
<keyword evidence="11 14" id="KW-1015">Disulfide bond</keyword>
<dbReference type="Ensembl" id="ENSOANT00000054523.1">
    <property type="protein sequence ID" value="ENSOANP00000054262.1"/>
    <property type="gene ID" value="ENSOANG00000037855.1"/>
</dbReference>
<keyword evidence="12" id="KW-0325">Glycoprotein</keyword>
<evidence type="ECO:0000256" key="15">
    <source>
        <dbReference type="SAM" id="MobiDB-lite"/>
    </source>
</evidence>
<dbReference type="GO" id="GO:0007339">
    <property type="term" value="P:binding of sperm to zona pellucida"/>
    <property type="evidence" value="ECO:0000318"/>
    <property type="project" value="GO_Central"/>
</dbReference>
<evidence type="ECO:0000256" key="14">
    <source>
        <dbReference type="RuleBase" id="RU367066"/>
    </source>
</evidence>
<evidence type="ECO:0000256" key="12">
    <source>
        <dbReference type="ARBA" id="ARBA00023180"/>
    </source>
</evidence>
<dbReference type="PROSITE" id="PS51034">
    <property type="entry name" value="ZP_2"/>
    <property type="match status" value="1"/>
</dbReference>
<evidence type="ECO:0000256" key="11">
    <source>
        <dbReference type="ARBA" id="ARBA00023157"/>
    </source>
</evidence>
<evidence type="ECO:0000256" key="3">
    <source>
        <dbReference type="ARBA" id="ARBA00022475"/>
    </source>
</evidence>
<protein>
    <recommendedName>
        <fullName evidence="2 14">Zona pellucida sperm-binding protein 3</fullName>
    </recommendedName>
</protein>
<dbReference type="InterPro" id="IPR001507">
    <property type="entry name" value="ZP_dom"/>
</dbReference>
<proteinExistence type="inferred from homology"/>
<dbReference type="Pfam" id="PF23344">
    <property type="entry name" value="ZP-N"/>
    <property type="match status" value="1"/>
</dbReference>
<evidence type="ECO:0000256" key="9">
    <source>
        <dbReference type="ARBA" id="ARBA00022989"/>
    </source>
</evidence>
<comment type="domain">
    <text evidence="14">The ZP domain is involved in the polymerization of the ZP proteins to form the zona pellucida.</text>
</comment>
<accession>A0A6I8PRP7</accession>
<keyword evidence="3 14" id="KW-1003">Cell membrane</keyword>
<evidence type="ECO:0000256" key="5">
    <source>
        <dbReference type="ARBA" id="ARBA00022530"/>
    </source>
</evidence>
<comment type="subunit">
    <text evidence="13">Polymers of ZP2 and ZP3 organized into long filaments cross-linked by ZP1 homodimers. Interacts with ZP1 and ZP2.</text>
</comment>
<dbReference type="PRINTS" id="PR00023">
    <property type="entry name" value="ZPELLUCIDA"/>
</dbReference>
<evidence type="ECO:0000256" key="8">
    <source>
        <dbReference type="ARBA" id="ARBA00022729"/>
    </source>
</evidence>
<dbReference type="GO" id="GO:2000344">
    <property type="term" value="P:positive regulation of acrosome reaction"/>
    <property type="evidence" value="ECO:0000318"/>
    <property type="project" value="GO_Central"/>
</dbReference>
<organism evidence="17 18">
    <name type="scientific">Ornithorhynchus anatinus</name>
    <name type="common">Duckbill platypus</name>
    <dbReference type="NCBI Taxonomy" id="9258"/>
    <lineage>
        <taxon>Eukaryota</taxon>
        <taxon>Metazoa</taxon>
        <taxon>Chordata</taxon>
        <taxon>Craniata</taxon>
        <taxon>Vertebrata</taxon>
        <taxon>Euteleostomi</taxon>
        <taxon>Mammalia</taxon>
        <taxon>Monotremata</taxon>
        <taxon>Ornithorhynchidae</taxon>
        <taxon>Ornithorhynchus</taxon>
    </lineage>
</organism>
<keyword evidence="18" id="KW-1185">Reference proteome</keyword>
<dbReference type="PANTHER" id="PTHR11576">
    <property type="entry name" value="ZONA PELLUCIDA SPERM-BINDING PROTEIN 3"/>
    <property type="match status" value="1"/>
</dbReference>
<evidence type="ECO:0000259" key="16">
    <source>
        <dbReference type="PROSITE" id="PS51034"/>
    </source>
</evidence>
<dbReference type="GO" id="GO:0035805">
    <property type="term" value="C:egg coat"/>
    <property type="evidence" value="ECO:0000318"/>
    <property type="project" value="GO_Central"/>
</dbReference>
<feature type="chain" id="PRO_5026374113" description="Zona pellucida sperm-binding protein 3" evidence="14">
    <location>
        <begin position="23"/>
        <end position="373"/>
    </location>
</feature>
<evidence type="ECO:0000256" key="1">
    <source>
        <dbReference type="ARBA" id="ARBA00006735"/>
    </source>
</evidence>
<keyword evidence="7" id="KW-0812">Transmembrane</keyword>
<reference evidence="17" key="3">
    <citation type="submission" date="2025-09" db="UniProtKB">
        <authorList>
            <consortium name="Ensembl"/>
        </authorList>
    </citation>
    <scope>IDENTIFICATION</scope>
    <source>
        <strain evidence="17">Glennie</strain>
    </source>
</reference>
<dbReference type="FunFam" id="2.60.40.3210:FF:000001">
    <property type="entry name" value="Zona pellucida sperm-binding protein 3"/>
    <property type="match status" value="1"/>
</dbReference>
<comment type="function">
    <text evidence="14">Component of the zona pellucida, an extracellular matrix surrounding oocytes which mediates sperm binding, induction of the acrosome reaction and prevents post-fertilization polyspermy. The zona pellucida is composed of 3 to 4 glycoproteins, ZP1, ZP2, ZP3, and ZP4. ZP3 is essential for sperm binding and zona matrix formation.</text>
</comment>
<dbReference type="FunCoup" id="A0A6I8PRP7">
    <property type="interactions" value="259"/>
</dbReference>
<reference evidence="17" key="2">
    <citation type="submission" date="2025-08" db="UniProtKB">
        <authorList>
            <consortium name="Ensembl"/>
        </authorList>
    </citation>
    <scope>IDENTIFICATION</scope>
    <source>
        <strain evidence="17">Glennie</strain>
    </source>
</reference>
<keyword evidence="9" id="KW-1133">Transmembrane helix</keyword>
<evidence type="ECO:0000256" key="6">
    <source>
        <dbReference type="ARBA" id="ARBA00022685"/>
    </source>
</evidence>
<dbReference type="InterPro" id="IPR042235">
    <property type="entry name" value="ZP-C_dom"/>
</dbReference>
<dbReference type="GO" id="GO:0035804">
    <property type="term" value="F:structural constituent of egg coat"/>
    <property type="evidence" value="ECO:0000318"/>
    <property type="project" value="GO_Central"/>
</dbReference>
<dbReference type="Bgee" id="ENSOANG00000037855">
    <property type="expression patterns" value="Expressed in ovary"/>
</dbReference>
<evidence type="ECO:0000313" key="18">
    <source>
        <dbReference type="Proteomes" id="UP000002279"/>
    </source>
</evidence>
<dbReference type="Proteomes" id="UP000002279">
    <property type="component" value="Chromosome 5"/>
</dbReference>
<evidence type="ECO:0000256" key="4">
    <source>
        <dbReference type="ARBA" id="ARBA00022525"/>
    </source>
</evidence>
<dbReference type="PANTHER" id="PTHR11576:SF2">
    <property type="entry name" value="ZONA PELLUCIDA SPERM-BINDING PROTEIN 3"/>
    <property type="match status" value="1"/>
</dbReference>
<dbReference type="InterPro" id="IPR055356">
    <property type="entry name" value="ZP-N"/>
</dbReference>
<dbReference type="FunFam" id="2.60.40.4100:FF:000002">
    <property type="entry name" value="Zona pellucida sperm-binding protein 3"/>
    <property type="match status" value="1"/>
</dbReference>
<keyword evidence="4 14" id="KW-0964">Secreted</keyword>
<feature type="signal peptide" evidence="14">
    <location>
        <begin position="1"/>
        <end position="22"/>
    </location>
</feature>
<comment type="subcellular location">
    <subcellularLocation>
        <location evidence="14">Zona pellucida</location>
    </subcellularLocation>
    <subcellularLocation>
        <location evidence="14">Cell membrane</location>
        <topology evidence="14">Single-pass type I membrane protein</topology>
    </subcellularLocation>
</comment>
<dbReference type="Gene3D" id="2.60.40.4100">
    <property type="entry name" value="Zona pellucida, ZP-C domain"/>
    <property type="match status" value="1"/>
</dbReference>
<keyword evidence="6 14" id="KW-0165">Cleavage on pair of basic residues</keyword>
<feature type="region of interest" description="Disordered" evidence="15">
    <location>
        <begin position="337"/>
        <end position="373"/>
    </location>
</feature>